<evidence type="ECO:0000256" key="2">
    <source>
        <dbReference type="ARBA" id="ARBA00023125"/>
    </source>
</evidence>
<keyword evidence="3" id="KW-0804">Transcription</keyword>
<dbReference type="Gene3D" id="2.60.120.280">
    <property type="entry name" value="Regulatory protein AraC"/>
    <property type="match status" value="1"/>
</dbReference>
<dbReference type="PANTHER" id="PTHR43280">
    <property type="entry name" value="ARAC-FAMILY TRANSCRIPTIONAL REGULATOR"/>
    <property type="match status" value="1"/>
</dbReference>
<organism evidence="5 6">
    <name type="scientific">Fundicoccus ignavus</name>
    <dbReference type="NCBI Taxonomy" id="2664442"/>
    <lineage>
        <taxon>Bacteria</taxon>
        <taxon>Bacillati</taxon>
        <taxon>Bacillota</taxon>
        <taxon>Bacilli</taxon>
        <taxon>Lactobacillales</taxon>
        <taxon>Aerococcaceae</taxon>
        <taxon>Fundicoccus</taxon>
    </lineage>
</organism>
<gene>
    <name evidence="5" type="ORF">GIY09_08130</name>
</gene>
<dbReference type="PROSITE" id="PS01124">
    <property type="entry name" value="HTH_ARAC_FAMILY_2"/>
    <property type="match status" value="1"/>
</dbReference>
<dbReference type="GO" id="GO:0043565">
    <property type="term" value="F:sequence-specific DNA binding"/>
    <property type="evidence" value="ECO:0007669"/>
    <property type="project" value="InterPro"/>
</dbReference>
<reference evidence="5 6" key="1">
    <citation type="submission" date="2019-11" db="EMBL/GenBank/DDBJ databases">
        <title>Characterisation of Fundicoccus ignavus gen. nov. sp. nov., a novel genus of the family Aerococcaceae isolated from bulk tank milk.</title>
        <authorList>
            <person name="Siebert A."/>
            <person name="Huptas C."/>
            <person name="Wenning M."/>
            <person name="Scherer S."/>
            <person name="Doll E.V."/>
        </authorList>
    </citation>
    <scope>NUCLEOTIDE SEQUENCE [LARGE SCALE GENOMIC DNA]</scope>
    <source>
        <strain evidence="5 6">WS4759</strain>
    </source>
</reference>
<protein>
    <submittedName>
        <fullName evidence="5">Helix-turn-helix domain-containing protein</fullName>
    </submittedName>
</protein>
<proteinExistence type="predicted"/>
<evidence type="ECO:0000256" key="3">
    <source>
        <dbReference type="ARBA" id="ARBA00023163"/>
    </source>
</evidence>
<dbReference type="RefSeq" id="WP_153863696.1">
    <property type="nucleotide sequence ID" value="NZ_WJQS01000007.1"/>
</dbReference>
<dbReference type="InterPro" id="IPR037923">
    <property type="entry name" value="HTH-like"/>
</dbReference>
<dbReference type="SMART" id="SM00342">
    <property type="entry name" value="HTH_ARAC"/>
    <property type="match status" value="1"/>
</dbReference>
<dbReference type="InterPro" id="IPR018060">
    <property type="entry name" value="HTH_AraC"/>
</dbReference>
<dbReference type="SUPFAM" id="SSF46689">
    <property type="entry name" value="Homeodomain-like"/>
    <property type="match status" value="2"/>
</dbReference>
<name>A0A6I2GZI1_9LACT</name>
<evidence type="ECO:0000313" key="6">
    <source>
        <dbReference type="Proteomes" id="UP000430975"/>
    </source>
</evidence>
<evidence type="ECO:0000313" key="5">
    <source>
        <dbReference type="EMBL" id="MRI85833.1"/>
    </source>
</evidence>
<dbReference type="PANTHER" id="PTHR43280:SF2">
    <property type="entry name" value="HTH-TYPE TRANSCRIPTIONAL REGULATOR EXSA"/>
    <property type="match status" value="1"/>
</dbReference>
<keyword evidence="1" id="KW-0805">Transcription regulation</keyword>
<dbReference type="Gene3D" id="1.10.10.60">
    <property type="entry name" value="Homeodomain-like"/>
    <property type="match status" value="2"/>
</dbReference>
<dbReference type="InterPro" id="IPR003313">
    <property type="entry name" value="AraC-bd"/>
</dbReference>
<dbReference type="Pfam" id="PF12833">
    <property type="entry name" value="HTH_18"/>
    <property type="match status" value="1"/>
</dbReference>
<comment type="caution">
    <text evidence="5">The sequence shown here is derived from an EMBL/GenBank/DDBJ whole genome shotgun (WGS) entry which is preliminary data.</text>
</comment>
<feature type="domain" description="HTH araC/xylS-type" evidence="4">
    <location>
        <begin position="178"/>
        <end position="276"/>
    </location>
</feature>
<dbReference type="Proteomes" id="UP000430975">
    <property type="component" value="Unassembled WGS sequence"/>
</dbReference>
<dbReference type="GO" id="GO:0003700">
    <property type="term" value="F:DNA-binding transcription factor activity"/>
    <property type="evidence" value="ECO:0007669"/>
    <property type="project" value="InterPro"/>
</dbReference>
<dbReference type="CDD" id="cd06986">
    <property type="entry name" value="cupin_MmsR-like_N"/>
    <property type="match status" value="1"/>
</dbReference>
<keyword evidence="2" id="KW-0238">DNA-binding</keyword>
<evidence type="ECO:0000259" key="4">
    <source>
        <dbReference type="PROSITE" id="PS01124"/>
    </source>
</evidence>
<dbReference type="Pfam" id="PF02311">
    <property type="entry name" value="AraC_binding"/>
    <property type="match status" value="1"/>
</dbReference>
<keyword evidence="6" id="KW-1185">Reference proteome</keyword>
<dbReference type="InterPro" id="IPR009057">
    <property type="entry name" value="Homeodomain-like_sf"/>
</dbReference>
<accession>A0A6I2GZI1</accession>
<evidence type="ECO:0000256" key="1">
    <source>
        <dbReference type="ARBA" id="ARBA00023015"/>
    </source>
</evidence>
<dbReference type="EMBL" id="WJQS01000007">
    <property type="protein sequence ID" value="MRI85833.1"/>
    <property type="molecule type" value="Genomic_DNA"/>
</dbReference>
<dbReference type="SUPFAM" id="SSF51215">
    <property type="entry name" value="Regulatory protein AraC"/>
    <property type="match status" value="1"/>
</dbReference>
<dbReference type="AlphaFoldDB" id="A0A6I2GZI1"/>
<sequence length="301" mass="35350">MNSFWKHLFIDNGDITIIEAGHQKYVANQTNNYKVRHDLILHIVLEGKGSYTVNDHTYELGPRDAFLLKKNTTVHYGTNDEQPWTIAWLGLGGVNLTNYLQHTLLNTRDILSFKDNSDVWHELTSFIHLLSYSDPSYYLDYLAIFSKAYQLLLSFNQEFPDKQLAKQPYLLPEPNLAEKIYAYIFENFLDNLSIRQISEHFDISRNYLFKLCKEYYGQSPKSMIQELRMNQAGQLLRGSKMQIKEIANMVGYKDAFSFSKMFTQYHQLSPSEFRKLSEADYAVLLAIMDENLHKRSLKRYY</sequence>